<evidence type="ECO:0000256" key="1">
    <source>
        <dbReference type="SAM" id="SignalP"/>
    </source>
</evidence>
<proteinExistence type="predicted"/>
<evidence type="ECO:0000313" key="2">
    <source>
        <dbReference type="EMBL" id="MBD3861866.1"/>
    </source>
</evidence>
<accession>A0ABR8LQA5</accession>
<dbReference type="RefSeq" id="WP_191098606.1">
    <property type="nucleotide sequence ID" value="NZ_JACXXF010000001.1"/>
</dbReference>
<reference evidence="2 3" key="1">
    <citation type="submission" date="2020-09" db="EMBL/GenBank/DDBJ databases">
        <title>Bacillus nautilus sp. nov., Chryseoglobus crepusculi sp. nov, and Psychrobacter noctis sp. nov., isolated from deep-sea sponges from the equatorial Atlantic.</title>
        <authorList>
            <person name="Stennett H.L."/>
            <person name="Williams S.E."/>
        </authorList>
    </citation>
    <scope>NUCLEOTIDE SEQUENCE [LARGE SCALE GENOMIC DNA]</scope>
    <source>
        <strain evidence="2 3">28M-24</strain>
    </source>
</reference>
<keyword evidence="1" id="KW-0732">Signal</keyword>
<comment type="caution">
    <text evidence="2">The sequence shown here is derived from an EMBL/GenBank/DDBJ whole genome shotgun (WGS) entry which is preliminary data.</text>
</comment>
<feature type="signal peptide" evidence="1">
    <location>
        <begin position="1"/>
        <end position="22"/>
    </location>
</feature>
<evidence type="ECO:0008006" key="4">
    <source>
        <dbReference type="Google" id="ProtNLM"/>
    </source>
</evidence>
<protein>
    <recommendedName>
        <fullName evidence="4">C-type lysozyme inhibitor domain-containing protein</fullName>
    </recommendedName>
</protein>
<dbReference type="EMBL" id="JACXXH010000001">
    <property type="protein sequence ID" value="MBD3861866.1"/>
    <property type="molecule type" value="Genomic_DNA"/>
</dbReference>
<name>A0ABR8LQA5_9FLAO</name>
<dbReference type="PROSITE" id="PS51257">
    <property type="entry name" value="PROKAR_LIPOPROTEIN"/>
    <property type="match status" value="1"/>
</dbReference>
<keyword evidence="3" id="KW-1185">Reference proteome</keyword>
<gene>
    <name evidence="2" type="ORF">IEG06_00290</name>
</gene>
<organism evidence="2 3">
    <name type="scientific">Olleya marilimosa</name>
    <dbReference type="NCBI Taxonomy" id="272164"/>
    <lineage>
        <taxon>Bacteria</taxon>
        <taxon>Pseudomonadati</taxon>
        <taxon>Bacteroidota</taxon>
        <taxon>Flavobacteriia</taxon>
        <taxon>Flavobacteriales</taxon>
        <taxon>Flavobacteriaceae</taxon>
    </lineage>
</organism>
<feature type="chain" id="PRO_5045479327" description="C-type lysozyme inhibitor domain-containing protein" evidence="1">
    <location>
        <begin position="23"/>
        <end position="140"/>
    </location>
</feature>
<evidence type="ECO:0000313" key="3">
    <source>
        <dbReference type="Proteomes" id="UP000627521"/>
    </source>
</evidence>
<sequence>MNNLLKFVACLCLFFLASSCSLESLEDENTNNSTKISNTTTSVFCDNQDPQSRLVNNGTITYTFTIIDIDQNVIEVLNVAPGTSSTWSSFNEGQTTFSIDGTDNNIKDSKIVLEMATCTKVEIVINSLNEVNEPIILALD</sequence>
<dbReference type="Proteomes" id="UP000627521">
    <property type="component" value="Unassembled WGS sequence"/>
</dbReference>